<dbReference type="AlphaFoldDB" id="A0A4U5LQV2"/>
<evidence type="ECO:0000313" key="2">
    <source>
        <dbReference type="Proteomes" id="UP000298663"/>
    </source>
</evidence>
<sequence>MYSWLYVERGGGGVMKQFICVTVLIGSYRLTLNTLPLNHRHVARNIRQSINGFHDFRIDFRSCPYRYPKSNLSSLLFRNSLTDKEKRFKAMALLKSVRLCFLLSRPSMLRWENCEICTFPDCCCINDTFNAILLMALWMIN</sequence>
<accession>A0A4U5LQV2</accession>
<comment type="caution">
    <text evidence="1">The sequence shown here is derived from an EMBL/GenBank/DDBJ whole genome shotgun (WGS) entry which is preliminary data.</text>
</comment>
<proteinExistence type="predicted"/>
<organism evidence="1 2">
    <name type="scientific">Steinernema carpocapsae</name>
    <name type="common">Entomopathogenic nematode</name>
    <dbReference type="NCBI Taxonomy" id="34508"/>
    <lineage>
        <taxon>Eukaryota</taxon>
        <taxon>Metazoa</taxon>
        <taxon>Ecdysozoa</taxon>
        <taxon>Nematoda</taxon>
        <taxon>Chromadorea</taxon>
        <taxon>Rhabditida</taxon>
        <taxon>Tylenchina</taxon>
        <taxon>Panagrolaimomorpha</taxon>
        <taxon>Strongyloidoidea</taxon>
        <taxon>Steinernematidae</taxon>
        <taxon>Steinernema</taxon>
    </lineage>
</organism>
<reference evidence="1 2" key="1">
    <citation type="journal article" date="2015" name="Genome Biol.">
        <title>Comparative genomics of Steinernema reveals deeply conserved gene regulatory networks.</title>
        <authorList>
            <person name="Dillman A.R."/>
            <person name="Macchietto M."/>
            <person name="Porter C.F."/>
            <person name="Rogers A."/>
            <person name="Williams B."/>
            <person name="Antoshechkin I."/>
            <person name="Lee M.M."/>
            <person name="Goodwin Z."/>
            <person name="Lu X."/>
            <person name="Lewis E.E."/>
            <person name="Goodrich-Blair H."/>
            <person name="Stock S.P."/>
            <person name="Adams B.J."/>
            <person name="Sternberg P.W."/>
            <person name="Mortazavi A."/>
        </authorList>
    </citation>
    <scope>NUCLEOTIDE SEQUENCE [LARGE SCALE GENOMIC DNA]</scope>
    <source>
        <strain evidence="1 2">ALL</strain>
    </source>
</reference>
<reference evidence="1 2" key="2">
    <citation type="journal article" date="2019" name="G3 (Bethesda)">
        <title>Hybrid Assembly of the Genome of the Entomopathogenic Nematode Steinernema carpocapsae Identifies the X-Chromosome.</title>
        <authorList>
            <person name="Serra L."/>
            <person name="Macchietto M."/>
            <person name="Macias-Munoz A."/>
            <person name="McGill C.J."/>
            <person name="Rodriguez I.M."/>
            <person name="Rodriguez B."/>
            <person name="Murad R."/>
            <person name="Mortazavi A."/>
        </authorList>
    </citation>
    <scope>NUCLEOTIDE SEQUENCE [LARGE SCALE GENOMIC DNA]</scope>
    <source>
        <strain evidence="1 2">ALL</strain>
    </source>
</reference>
<evidence type="ECO:0000313" key="1">
    <source>
        <dbReference type="EMBL" id="TKR58339.1"/>
    </source>
</evidence>
<gene>
    <name evidence="1" type="ORF">L596_029797</name>
</gene>
<dbReference type="EMBL" id="AZBU02000013">
    <property type="protein sequence ID" value="TKR58339.1"/>
    <property type="molecule type" value="Genomic_DNA"/>
</dbReference>
<name>A0A4U5LQV2_STECR</name>
<dbReference type="Proteomes" id="UP000298663">
    <property type="component" value="Unassembled WGS sequence"/>
</dbReference>
<protein>
    <submittedName>
        <fullName evidence="1">Uncharacterized protein</fullName>
    </submittedName>
</protein>
<keyword evidence="2" id="KW-1185">Reference proteome</keyword>